<name>A0A8H7XQS8_PSICU</name>
<accession>A0A8H7XQS8</accession>
<comment type="caution">
    <text evidence="2">The sequence shown here is derived from an EMBL/GenBank/DDBJ whole genome shotgun (WGS) entry which is preliminary data.</text>
</comment>
<feature type="region of interest" description="Disordered" evidence="1">
    <location>
        <begin position="14"/>
        <end position="43"/>
    </location>
</feature>
<dbReference type="AlphaFoldDB" id="A0A8H7XQS8"/>
<protein>
    <submittedName>
        <fullName evidence="2">Uncharacterized protein</fullName>
    </submittedName>
</protein>
<proteinExistence type="predicted"/>
<reference evidence="2" key="1">
    <citation type="submission" date="2021-02" db="EMBL/GenBank/DDBJ databases">
        <title>Psilocybe cubensis genome.</title>
        <authorList>
            <person name="Mckernan K.J."/>
            <person name="Crawford S."/>
            <person name="Trippe A."/>
            <person name="Kane L.T."/>
            <person name="Mclaughlin S."/>
        </authorList>
    </citation>
    <scope>NUCLEOTIDE SEQUENCE [LARGE SCALE GENOMIC DNA]</scope>
    <source>
        <strain evidence="2">MGC-MH-2018</strain>
    </source>
</reference>
<evidence type="ECO:0000313" key="2">
    <source>
        <dbReference type="EMBL" id="KAG5163844.1"/>
    </source>
</evidence>
<feature type="compositionally biased region" description="Polar residues" evidence="1">
    <location>
        <begin position="150"/>
        <end position="160"/>
    </location>
</feature>
<gene>
    <name evidence="2" type="ORF">JR316_011035</name>
</gene>
<organism evidence="2">
    <name type="scientific">Psilocybe cubensis</name>
    <name type="common">Psychedelic mushroom</name>
    <name type="synonym">Stropharia cubensis</name>
    <dbReference type="NCBI Taxonomy" id="181762"/>
    <lineage>
        <taxon>Eukaryota</taxon>
        <taxon>Fungi</taxon>
        <taxon>Dikarya</taxon>
        <taxon>Basidiomycota</taxon>
        <taxon>Agaricomycotina</taxon>
        <taxon>Agaricomycetes</taxon>
        <taxon>Agaricomycetidae</taxon>
        <taxon>Agaricales</taxon>
        <taxon>Agaricineae</taxon>
        <taxon>Strophariaceae</taxon>
        <taxon>Psilocybe</taxon>
    </lineage>
</organism>
<feature type="region of interest" description="Disordered" evidence="1">
    <location>
        <begin position="59"/>
        <end position="86"/>
    </location>
</feature>
<sequence length="160" mass="18556">MSVIPNSPYALRRAEYRYTTPPRTQRSELICPPAPRKPRKRPVLTPDMVRDIPEFHFTPVKRFQTPPPPTGTNFICPPAPRKKVRDERFSTALHGHESPIAALQATSYYWLRSRKVPNTRGIGTALPARRSNRSERMYMETMRTRKFRQPSRTNKPSPVC</sequence>
<feature type="region of interest" description="Disordered" evidence="1">
    <location>
        <begin position="121"/>
        <end position="160"/>
    </location>
</feature>
<dbReference type="EMBL" id="JAFIQS010000013">
    <property type="protein sequence ID" value="KAG5163844.1"/>
    <property type="molecule type" value="Genomic_DNA"/>
</dbReference>
<evidence type="ECO:0000256" key="1">
    <source>
        <dbReference type="SAM" id="MobiDB-lite"/>
    </source>
</evidence>